<dbReference type="Proteomes" id="UP001482620">
    <property type="component" value="Unassembled WGS sequence"/>
</dbReference>
<comment type="caution">
    <text evidence="1">The sequence shown here is derived from an EMBL/GenBank/DDBJ whole genome shotgun (WGS) entry which is preliminary data.</text>
</comment>
<gene>
    <name evidence="1" type="ORF">ILYODFUR_030676</name>
</gene>
<reference evidence="1 2" key="1">
    <citation type="submission" date="2021-06" db="EMBL/GenBank/DDBJ databases">
        <authorList>
            <person name="Palmer J.M."/>
        </authorList>
    </citation>
    <scope>NUCLEOTIDE SEQUENCE [LARGE SCALE GENOMIC DNA]</scope>
    <source>
        <strain evidence="2">if_2019</strain>
        <tissue evidence="1">Muscle</tissue>
    </source>
</reference>
<dbReference type="EMBL" id="JAHRIQ010085704">
    <property type="protein sequence ID" value="MEQ2249562.1"/>
    <property type="molecule type" value="Genomic_DNA"/>
</dbReference>
<evidence type="ECO:0008006" key="3">
    <source>
        <dbReference type="Google" id="ProtNLM"/>
    </source>
</evidence>
<sequence>MVPVFVSGWVLGCSLSWISLGPQSNVGPISSPPHYLPVAGGSTHWCTCGSRCLGWVLWYVLAHSQWLFAGAWAPGFCWTSARGVMCPGVLVLWVHGWICSGVMKWIIG</sequence>
<evidence type="ECO:0000313" key="1">
    <source>
        <dbReference type="EMBL" id="MEQ2249562.1"/>
    </source>
</evidence>
<proteinExistence type="predicted"/>
<protein>
    <recommendedName>
        <fullName evidence="3">Secreted protein</fullName>
    </recommendedName>
</protein>
<evidence type="ECO:0000313" key="2">
    <source>
        <dbReference type="Proteomes" id="UP001482620"/>
    </source>
</evidence>
<keyword evidence="2" id="KW-1185">Reference proteome</keyword>
<accession>A0ABV0V0E8</accession>
<name>A0ABV0V0E8_9TELE</name>
<organism evidence="1 2">
    <name type="scientific">Ilyodon furcidens</name>
    <name type="common">goldbreast splitfin</name>
    <dbReference type="NCBI Taxonomy" id="33524"/>
    <lineage>
        <taxon>Eukaryota</taxon>
        <taxon>Metazoa</taxon>
        <taxon>Chordata</taxon>
        <taxon>Craniata</taxon>
        <taxon>Vertebrata</taxon>
        <taxon>Euteleostomi</taxon>
        <taxon>Actinopterygii</taxon>
        <taxon>Neopterygii</taxon>
        <taxon>Teleostei</taxon>
        <taxon>Neoteleostei</taxon>
        <taxon>Acanthomorphata</taxon>
        <taxon>Ovalentaria</taxon>
        <taxon>Atherinomorphae</taxon>
        <taxon>Cyprinodontiformes</taxon>
        <taxon>Goodeidae</taxon>
        <taxon>Ilyodon</taxon>
    </lineage>
</organism>